<accession>X1E3X6</accession>
<gene>
    <name evidence="2" type="ORF">S01H4_58473</name>
</gene>
<comment type="caution">
    <text evidence="2">The sequence shown here is derived from an EMBL/GenBank/DDBJ whole genome shotgun (WGS) entry which is preliminary data.</text>
</comment>
<proteinExistence type="predicted"/>
<keyword evidence="1" id="KW-0472">Membrane</keyword>
<evidence type="ECO:0000256" key="1">
    <source>
        <dbReference type="SAM" id="Phobius"/>
    </source>
</evidence>
<name>X1E3X6_9ZZZZ</name>
<feature type="non-terminal residue" evidence="2">
    <location>
        <position position="207"/>
    </location>
</feature>
<protein>
    <recommendedName>
        <fullName evidence="3">Membrane transport protein MMPL domain-containing protein</fullName>
    </recommendedName>
</protein>
<keyword evidence="1" id="KW-0812">Transmembrane</keyword>
<reference evidence="2" key="1">
    <citation type="journal article" date="2014" name="Front. Microbiol.">
        <title>High frequency of phylogenetically diverse reductive dehalogenase-homologous genes in deep subseafloor sedimentary metagenomes.</title>
        <authorList>
            <person name="Kawai M."/>
            <person name="Futagami T."/>
            <person name="Toyoda A."/>
            <person name="Takaki Y."/>
            <person name="Nishi S."/>
            <person name="Hori S."/>
            <person name="Arai W."/>
            <person name="Tsubouchi T."/>
            <person name="Morono Y."/>
            <person name="Uchiyama I."/>
            <person name="Ito T."/>
            <person name="Fujiyama A."/>
            <person name="Inagaki F."/>
            <person name="Takami H."/>
        </authorList>
    </citation>
    <scope>NUCLEOTIDE SEQUENCE</scope>
    <source>
        <strain evidence="2">Expedition CK06-06</strain>
    </source>
</reference>
<evidence type="ECO:0000313" key="2">
    <source>
        <dbReference type="EMBL" id="GAH15100.1"/>
    </source>
</evidence>
<dbReference type="AlphaFoldDB" id="X1E3X6"/>
<sequence>MMQKLANFITKYAWPIFIVIILITIFAAIQAKNLKIEDDITKYISEDDPDIKFYGEVIDKFGTSQMSVSMISLEYEDLFTLENLERIKSITERLETAPFVKSVNSFLNMPKIITTDVGLEVKDLVEVFPKNDEEAKELKLSLLNDKLVKGKFISEDGNVALLMVESAKDIEDEELKVGLENIIEPIKGQTLQVHYFGMPFIMAEMSE</sequence>
<feature type="transmembrane region" description="Helical" evidence="1">
    <location>
        <begin position="12"/>
        <end position="31"/>
    </location>
</feature>
<evidence type="ECO:0008006" key="3">
    <source>
        <dbReference type="Google" id="ProtNLM"/>
    </source>
</evidence>
<keyword evidence="1" id="KW-1133">Transmembrane helix</keyword>
<dbReference type="EMBL" id="BART01034158">
    <property type="protein sequence ID" value="GAH15100.1"/>
    <property type="molecule type" value="Genomic_DNA"/>
</dbReference>
<organism evidence="2">
    <name type="scientific">marine sediment metagenome</name>
    <dbReference type="NCBI Taxonomy" id="412755"/>
    <lineage>
        <taxon>unclassified sequences</taxon>
        <taxon>metagenomes</taxon>
        <taxon>ecological metagenomes</taxon>
    </lineage>
</organism>